<name>A0A365PBU2_9ACTN</name>
<accession>A0A365PBU2</accession>
<dbReference type="AlphaFoldDB" id="A0A365PBU2"/>
<gene>
    <name evidence="1" type="ORF">DQ226_05760</name>
</gene>
<protein>
    <submittedName>
        <fullName evidence="1">Uncharacterized protein</fullName>
    </submittedName>
</protein>
<evidence type="ECO:0000313" key="1">
    <source>
        <dbReference type="EMBL" id="RBA38206.1"/>
    </source>
</evidence>
<organism evidence="1 2">
    <name type="scientific">Dietzia maris</name>
    <dbReference type="NCBI Taxonomy" id="37915"/>
    <lineage>
        <taxon>Bacteria</taxon>
        <taxon>Bacillati</taxon>
        <taxon>Actinomycetota</taxon>
        <taxon>Actinomycetes</taxon>
        <taxon>Mycobacteriales</taxon>
        <taxon>Dietziaceae</taxon>
        <taxon>Dietzia</taxon>
    </lineage>
</organism>
<comment type="caution">
    <text evidence="1">The sequence shown here is derived from an EMBL/GenBank/DDBJ whole genome shotgun (WGS) entry which is preliminary data.</text>
</comment>
<dbReference type="Proteomes" id="UP000252187">
    <property type="component" value="Unassembled WGS sequence"/>
</dbReference>
<sequence length="59" mass="6303">MPFTDIDPAGLEALLAQPAFPNGHRDVVPEGLRVVRVATDRQGLRDLHAALRSEAVADG</sequence>
<proteinExistence type="predicted"/>
<reference evidence="1 2" key="1">
    <citation type="submission" date="2018-06" db="EMBL/GenBank/DDBJ databases">
        <title>Whole genome sequencing of four bacterial strains from South Shetland trench revealing bio-synthetic gene clusters.</title>
        <authorList>
            <person name="Abdel-Mageed W.M."/>
            <person name="Lehri B."/>
            <person name="Jarmusch S.A."/>
            <person name="Miranda K."/>
            <person name="Goodfellow M."/>
            <person name="Jaspars M."/>
            <person name="Karlyshev A.V."/>
        </authorList>
    </citation>
    <scope>NUCLEOTIDE SEQUENCE [LARGE SCALE GENOMIC DNA]</scope>
    <source>
        <strain evidence="1 2">SST1</strain>
    </source>
</reference>
<evidence type="ECO:0000313" key="2">
    <source>
        <dbReference type="Proteomes" id="UP000252187"/>
    </source>
</evidence>
<dbReference type="EMBL" id="QNTT01000010">
    <property type="protein sequence ID" value="RBA38206.1"/>
    <property type="molecule type" value="Genomic_DNA"/>
</dbReference>